<keyword evidence="2" id="KW-1185">Reference proteome</keyword>
<dbReference type="OrthoDB" id="7861976at2"/>
<accession>A0A2G8RHP8</accession>
<comment type="caution">
    <text evidence="1">The sequence shown here is derived from an EMBL/GenBank/DDBJ whole genome shotgun (WGS) entry which is preliminary data.</text>
</comment>
<gene>
    <name evidence="1" type="ORF">P775_05955</name>
</gene>
<organism evidence="1 2">
    <name type="scientific">Puniceibacterium antarcticum</name>
    <dbReference type="NCBI Taxonomy" id="1206336"/>
    <lineage>
        <taxon>Bacteria</taxon>
        <taxon>Pseudomonadati</taxon>
        <taxon>Pseudomonadota</taxon>
        <taxon>Alphaproteobacteria</taxon>
        <taxon>Rhodobacterales</taxon>
        <taxon>Paracoccaceae</taxon>
        <taxon>Puniceibacterium</taxon>
    </lineage>
</organism>
<sequence length="142" mass="16660">MSTEFDEMREITALLEDRAIAKHRGILAQETTLRRELEEIENLRYQTLRQEEGAHARRMLGADSLWQGWLAQRRMHLNQELAVLQVRKADSLEDAQTAFARHQVTSDLAAEARFGQRKRRIEQTERRLEEDFPAYPLGDFLP</sequence>
<evidence type="ECO:0008006" key="3">
    <source>
        <dbReference type="Google" id="ProtNLM"/>
    </source>
</evidence>
<protein>
    <recommendedName>
        <fullName evidence="3">Flagellar FliJ protein</fullName>
    </recommendedName>
</protein>
<dbReference type="RefSeq" id="WP_099910074.1">
    <property type="nucleotide sequence ID" value="NZ_AWWI01000047.1"/>
</dbReference>
<dbReference type="Proteomes" id="UP000231259">
    <property type="component" value="Unassembled WGS sequence"/>
</dbReference>
<name>A0A2G8RHP8_9RHOB</name>
<evidence type="ECO:0000313" key="2">
    <source>
        <dbReference type="Proteomes" id="UP000231259"/>
    </source>
</evidence>
<dbReference type="AlphaFoldDB" id="A0A2G8RHP8"/>
<dbReference type="EMBL" id="AWWI01000047">
    <property type="protein sequence ID" value="PIL21087.1"/>
    <property type="molecule type" value="Genomic_DNA"/>
</dbReference>
<evidence type="ECO:0000313" key="1">
    <source>
        <dbReference type="EMBL" id="PIL21087.1"/>
    </source>
</evidence>
<reference evidence="1 2" key="1">
    <citation type="submission" date="2013-09" db="EMBL/GenBank/DDBJ databases">
        <title>Genome sequencing of Phaeobacter antarcticus sp. nov. SM1211.</title>
        <authorList>
            <person name="Zhang X.-Y."/>
            <person name="Liu C."/>
            <person name="Chen X.-L."/>
            <person name="Xie B.-B."/>
            <person name="Qin Q.-L."/>
            <person name="Rong J.-C."/>
            <person name="Zhang Y.-Z."/>
        </authorList>
    </citation>
    <scope>NUCLEOTIDE SEQUENCE [LARGE SCALE GENOMIC DNA]</scope>
    <source>
        <strain evidence="1 2">SM1211</strain>
    </source>
</reference>
<proteinExistence type="predicted"/>